<protein>
    <recommendedName>
        <fullName evidence="9">Homeobox domain-containing protein</fullName>
    </recommendedName>
</protein>
<evidence type="ECO:0000256" key="5">
    <source>
        <dbReference type="ARBA" id="ARBA00023242"/>
    </source>
</evidence>
<evidence type="ECO:0000259" key="9">
    <source>
        <dbReference type="PROSITE" id="PS50071"/>
    </source>
</evidence>
<keyword evidence="3 6" id="KW-0238">DNA-binding</keyword>
<proteinExistence type="inferred from homology"/>
<organism evidence="10 11">
    <name type="scientific">Acrodontium crateriforme</name>
    <dbReference type="NCBI Taxonomy" id="150365"/>
    <lineage>
        <taxon>Eukaryota</taxon>
        <taxon>Fungi</taxon>
        <taxon>Dikarya</taxon>
        <taxon>Ascomycota</taxon>
        <taxon>Pezizomycotina</taxon>
        <taxon>Dothideomycetes</taxon>
        <taxon>Dothideomycetidae</taxon>
        <taxon>Mycosphaerellales</taxon>
        <taxon>Teratosphaeriaceae</taxon>
        <taxon>Acrodontium</taxon>
    </lineage>
</organism>
<evidence type="ECO:0000256" key="2">
    <source>
        <dbReference type="ARBA" id="ARBA00010896"/>
    </source>
</evidence>
<evidence type="ECO:0000313" key="10">
    <source>
        <dbReference type="EMBL" id="WPG99743.1"/>
    </source>
</evidence>
<dbReference type="Gene3D" id="1.10.10.60">
    <property type="entry name" value="Homeodomain-like"/>
    <property type="match status" value="1"/>
</dbReference>
<dbReference type="InterPro" id="IPR001356">
    <property type="entry name" value="HD"/>
</dbReference>
<evidence type="ECO:0000313" key="11">
    <source>
        <dbReference type="Proteomes" id="UP001303373"/>
    </source>
</evidence>
<dbReference type="Pfam" id="PF00046">
    <property type="entry name" value="Homeodomain"/>
    <property type="match status" value="1"/>
</dbReference>
<keyword evidence="4 6" id="KW-0371">Homeobox</keyword>
<gene>
    <name evidence="10" type="ORF">R9X50_00256200</name>
</gene>
<evidence type="ECO:0000256" key="4">
    <source>
        <dbReference type="ARBA" id="ARBA00023155"/>
    </source>
</evidence>
<dbReference type="PROSITE" id="PS00027">
    <property type="entry name" value="HOMEOBOX_1"/>
    <property type="match status" value="1"/>
</dbReference>
<dbReference type="Proteomes" id="UP001303373">
    <property type="component" value="Chromosome 3"/>
</dbReference>
<feature type="compositionally biased region" description="Polar residues" evidence="8">
    <location>
        <begin position="372"/>
        <end position="381"/>
    </location>
</feature>
<dbReference type="PANTHER" id="PTHR24341:SF6">
    <property type="entry name" value="HOMEOBOX PROTEIN INVECTED"/>
    <property type="match status" value="1"/>
</dbReference>
<sequence length="768" mass="84327">MDFYTGQPAFVEAELGRNPIACDIKPRLTKEQHDVLEEHFQKQSKPNTNTKKSFAETLNVPLEKINNWFQNRRAKSKQDAKKQAETLSMFNAQQQESSQHGSSLTFSSESEASPVFPSADYYSMMQQHCSSVEQMPNGHQETTDSHPQDFQYAVDLEQFHAFERQQQQLSINMFNSPQELQRRTLTQEQFDAFSQHGPDFNQFAHGIPAENGSSAQLFSGFPNGGLKQQATYGLPMAENVPIPRVNSSMPSIITDMSDFISINAWDDLNISTTSSEWPDSRSSSMSLAQPEIHFQHVHQEPVSTGSQWQPGQSVPVDFNALSQEFRQVAQSRQPSQMQPQVQEQPLAWPDDAFARRDSSASLLVQQMSHVGINTPQPQQAGSFKPPPPPSSSIAVRRQRPKPAALGLASLRSQSYNGSTQPLSPGQTQSGPSAPGQTIRRIRSSNVINGIAQGRVQKQNPGAAQRSPLAWNLAGSLSSPKAARHSSSSSQSGSLAPPTPLSPHGGSLWQNSERHPNISESDFEQTDFFDNFMPAKDDFSSPPHTPMLHQIAQHRIANSVINENTPPQSAPATQSCFPSSIYSQQQHLKTISQPHEFANGAIADMFPMSNVTFMPNQRFVVPKANNSAETLPMQFANSSSMVSAQGQLTLGFPSQTQFVQTPQEPSGPAQGQFGQFSIAKTPPVPVQQPSKPASESSNSSTELLVHEYNPPEDVKRAAFPRKPLPSEPRNYTFSNHGPEHFGKEKKRPGAPTLAANDSPLSNSSGNASS</sequence>
<evidence type="ECO:0000256" key="7">
    <source>
        <dbReference type="RuleBase" id="RU000682"/>
    </source>
</evidence>
<evidence type="ECO:0000256" key="8">
    <source>
        <dbReference type="SAM" id="MobiDB-lite"/>
    </source>
</evidence>
<dbReference type="AlphaFoldDB" id="A0AAQ3R6S5"/>
<dbReference type="PROSITE" id="PS50071">
    <property type="entry name" value="HOMEOBOX_2"/>
    <property type="match status" value="1"/>
</dbReference>
<feature type="region of interest" description="Disordered" evidence="8">
    <location>
        <begin position="657"/>
        <end position="768"/>
    </location>
</feature>
<evidence type="ECO:0000256" key="6">
    <source>
        <dbReference type="PROSITE-ProRule" id="PRU00108"/>
    </source>
</evidence>
<dbReference type="InterPro" id="IPR009057">
    <property type="entry name" value="Homeodomain-like_sf"/>
</dbReference>
<keyword evidence="5 6" id="KW-0539">Nucleus</keyword>
<dbReference type="GO" id="GO:0003677">
    <property type="term" value="F:DNA binding"/>
    <property type="evidence" value="ECO:0007669"/>
    <property type="project" value="UniProtKB-UniRule"/>
</dbReference>
<dbReference type="InterPro" id="IPR017970">
    <property type="entry name" value="Homeobox_CS"/>
</dbReference>
<reference evidence="10 11" key="1">
    <citation type="submission" date="2023-11" db="EMBL/GenBank/DDBJ databases">
        <title>An acidophilic fungus is an integral part of prey digestion in a carnivorous sundew plant.</title>
        <authorList>
            <person name="Tsai I.J."/>
        </authorList>
    </citation>
    <scope>NUCLEOTIDE SEQUENCE [LARGE SCALE GENOMIC DNA]</scope>
    <source>
        <strain evidence="10">169a</strain>
    </source>
</reference>
<feature type="region of interest" description="Disordered" evidence="8">
    <location>
        <begin position="414"/>
        <end position="436"/>
    </location>
</feature>
<feature type="compositionally biased region" description="Low complexity" evidence="8">
    <location>
        <begin position="689"/>
        <end position="699"/>
    </location>
</feature>
<feature type="DNA-binding region" description="Homeobox" evidence="6">
    <location>
        <begin position="27"/>
        <end position="80"/>
    </location>
</feature>
<feature type="compositionally biased region" description="Low complexity" evidence="8">
    <location>
        <begin position="475"/>
        <end position="495"/>
    </location>
</feature>
<comment type="similarity">
    <text evidence="2">Belongs to the engrailed homeobox family.</text>
</comment>
<feature type="region of interest" description="Disordered" evidence="8">
    <location>
        <begin position="474"/>
        <end position="513"/>
    </location>
</feature>
<accession>A0AAQ3R6S5</accession>
<name>A0AAQ3R6S5_9PEZI</name>
<evidence type="ECO:0000256" key="1">
    <source>
        <dbReference type="ARBA" id="ARBA00004123"/>
    </source>
</evidence>
<dbReference type="EMBL" id="CP138582">
    <property type="protein sequence ID" value="WPG99743.1"/>
    <property type="molecule type" value="Genomic_DNA"/>
</dbReference>
<feature type="region of interest" description="Disordered" evidence="8">
    <location>
        <begin position="372"/>
        <end position="400"/>
    </location>
</feature>
<dbReference type="SUPFAM" id="SSF46689">
    <property type="entry name" value="Homeodomain-like"/>
    <property type="match status" value="1"/>
</dbReference>
<evidence type="ECO:0000256" key="3">
    <source>
        <dbReference type="ARBA" id="ARBA00023125"/>
    </source>
</evidence>
<feature type="compositionally biased region" description="Low complexity" evidence="8">
    <location>
        <begin position="757"/>
        <end position="768"/>
    </location>
</feature>
<dbReference type="SMART" id="SM00389">
    <property type="entry name" value="HOX"/>
    <property type="match status" value="1"/>
</dbReference>
<keyword evidence="11" id="KW-1185">Reference proteome</keyword>
<dbReference type="CDD" id="cd00086">
    <property type="entry name" value="homeodomain"/>
    <property type="match status" value="1"/>
</dbReference>
<feature type="domain" description="Homeobox" evidence="9">
    <location>
        <begin position="25"/>
        <end position="79"/>
    </location>
</feature>
<comment type="subcellular location">
    <subcellularLocation>
        <location evidence="1 6 7">Nucleus</location>
    </subcellularLocation>
</comment>
<dbReference type="GO" id="GO:0016586">
    <property type="term" value="C:RSC-type complex"/>
    <property type="evidence" value="ECO:0007669"/>
    <property type="project" value="TreeGrafter"/>
</dbReference>
<dbReference type="PANTHER" id="PTHR24341">
    <property type="entry name" value="HOMEOBOX PROTEIN ENGRAILED"/>
    <property type="match status" value="1"/>
</dbReference>
<feature type="compositionally biased region" description="Polar residues" evidence="8">
    <location>
        <begin position="414"/>
        <end position="435"/>
    </location>
</feature>
<dbReference type="InterPro" id="IPR050720">
    <property type="entry name" value="Engrailed_Homeobox_TFs"/>
</dbReference>
<dbReference type="GO" id="GO:0000981">
    <property type="term" value="F:DNA-binding transcription factor activity, RNA polymerase II-specific"/>
    <property type="evidence" value="ECO:0007669"/>
    <property type="project" value="InterPro"/>
</dbReference>